<name>A0AAV2ZAV5_9STRA</name>
<feature type="non-terminal residue" evidence="1">
    <location>
        <position position="1"/>
    </location>
</feature>
<protein>
    <recommendedName>
        <fullName evidence="3">Peptidase S74 domain-containing protein</fullName>
    </recommendedName>
</protein>
<dbReference type="AlphaFoldDB" id="A0AAV2ZAV5"/>
<reference evidence="1" key="1">
    <citation type="submission" date="2022-11" db="EMBL/GenBank/DDBJ databases">
        <authorList>
            <person name="Morgan W.R."/>
            <person name="Tartar A."/>
        </authorList>
    </citation>
    <scope>NUCLEOTIDE SEQUENCE</scope>
    <source>
        <strain evidence="1">ARSEF 373</strain>
    </source>
</reference>
<comment type="caution">
    <text evidence="1">The sequence shown here is derived from an EMBL/GenBank/DDBJ whole genome shotgun (WGS) entry which is preliminary data.</text>
</comment>
<organism evidence="1 2">
    <name type="scientific">Lagenidium giganteum</name>
    <dbReference type="NCBI Taxonomy" id="4803"/>
    <lineage>
        <taxon>Eukaryota</taxon>
        <taxon>Sar</taxon>
        <taxon>Stramenopiles</taxon>
        <taxon>Oomycota</taxon>
        <taxon>Peronosporomycetes</taxon>
        <taxon>Pythiales</taxon>
        <taxon>Pythiaceae</taxon>
    </lineage>
</organism>
<dbReference type="Proteomes" id="UP001146120">
    <property type="component" value="Unassembled WGS sequence"/>
</dbReference>
<reference evidence="1" key="2">
    <citation type="journal article" date="2023" name="Microbiol Resour">
        <title>Decontamination and Annotation of the Draft Genome Sequence of the Oomycete Lagenidium giganteum ARSEF 373.</title>
        <authorList>
            <person name="Morgan W.R."/>
            <person name="Tartar A."/>
        </authorList>
    </citation>
    <scope>NUCLEOTIDE SEQUENCE</scope>
    <source>
        <strain evidence="1">ARSEF 373</strain>
    </source>
</reference>
<keyword evidence="2" id="KW-1185">Reference proteome</keyword>
<evidence type="ECO:0008006" key="3">
    <source>
        <dbReference type="Google" id="ProtNLM"/>
    </source>
</evidence>
<evidence type="ECO:0000313" key="1">
    <source>
        <dbReference type="EMBL" id="DBA03441.1"/>
    </source>
</evidence>
<accession>A0AAV2ZAV5</accession>
<gene>
    <name evidence="1" type="ORF">N0F65_002849</name>
</gene>
<evidence type="ECO:0000313" key="2">
    <source>
        <dbReference type="Proteomes" id="UP001146120"/>
    </source>
</evidence>
<proteinExistence type="predicted"/>
<sequence length="368" mass="40479">YNRNSTNSGTTKHFFNWNTMLVRCIWEYLWNTINRCTNQYYIIRAYQYIIPQQYNITEQLLDMVKLAWYSNISCASNVRCCSSVWDASGLDFPSYRLDVSGDVNSTGVYRVYGTDISTAITGITPGIVSASKASIVDVNANTSQLGSAIAFQNDSSILTVSLASIRLDRLSSTQGELEFSTPNGTALANTLRICNDGVMLTEVNTKMILKKTGYLGIGTNSPTTYLTVSGTVSNTYNAGGALYALGGTTLYGTSVLGPVTVSASAHFSDPFSVHQSIVVLIVDERRTSYKGSNDTIPNIGFIAQDLNNLGYLNMLTLTENQNLKKETKDDIDSVQMNIDYTKITAINAMMKKLIKRNEELEAKLKLSQ</sequence>
<dbReference type="EMBL" id="DAKRPA010000019">
    <property type="protein sequence ID" value="DBA03441.1"/>
    <property type="molecule type" value="Genomic_DNA"/>
</dbReference>